<reference evidence="1 2" key="1">
    <citation type="journal article" date="2013" name="Genome Biol.">
        <title>Genomic analysis reveals key aspects of prokaryotic symbiosis in the phototrophic consortium "Chlorochromatium aggregatum".</title>
        <authorList>
            <person name="Liu Z."/>
            <person name="Muller J."/>
            <person name="Li T."/>
            <person name="Alvey R.M."/>
            <person name="Vogl K."/>
            <person name="Frigaard N.U."/>
            <person name="Rockwell N.C."/>
            <person name="Boyd E.S."/>
            <person name="Tomsho L.P."/>
            <person name="Schuster S.C."/>
            <person name="Henke P."/>
            <person name="Rohde M."/>
            <person name="Overmann J."/>
            <person name="Bryant D.A."/>
        </authorList>
    </citation>
    <scope>NUCLEOTIDE SEQUENCE [LARGE SCALE GENOMIC DNA]</scope>
    <source>
        <strain evidence="1">CR</strain>
    </source>
</reference>
<proteinExistence type="predicted"/>
<dbReference type="CDD" id="cd00761">
    <property type="entry name" value="Glyco_tranf_GTA_type"/>
    <property type="match status" value="1"/>
</dbReference>
<dbReference type="GO" id="GO:0008168">
    <property type="term" value="F:methyltransferase activity"/>
    <property type="evidence" value="ECO:0007669"/>
    <property type="project" value="UniProtKB-KW"/>
</dbReference>
<dbReference type="InterPro" id="IPR029044">
    <property type="entry name" value="Nucleotide-diphossugar_trans"/>
</dbReference>
<name>U5NEP8_9BURK</name>
<dbReference type="EMBL" id="CP004885">
    <property type="protein sequence ID" value="AGX88708.1"/>
    <property type="molecule type" value="Genomic_DNA"/>
</dbReference>
<protein>
    <submittedName>
        <fullName evidence="1">Type 12 methyltransferase</fullName>
    </submittedName>
</protein>
<dbReference type="OrthoDB" id="9790457at2"/>
<accession>U5NEP8</accession>
<dbReference type="HOGENOM" id="CLU_620656_0_0_4"/>
<dbReference type="KEGG" id="cbx:Cenrod_2658"/>
<dbReference type="SUPFAM" id="SSF53448">
    <property type="entry name" value="Nucleotide-diphospho-sugar transferases"/>
    <property type="match status" value="1"/>
</dbReference>
<sequence length="441" mass="48752">MTIRNIPLIAVSYNSAELVSDLLTTFRKYYDNPVYLIDGSEASRYADIEKVVSAFHGVQCIHFEHNIHHGPGMAWAIENLPLAGRVLFLDSDIYVLYRGFLESLDSVLQPGMYGVGRINHVNEEGFDVEYTEGAIPYLHPACMLCNVEVMRQWPMPTRHGAPMIEPMKAIQTSKATQLLGHVPWLENDFRPESQKIFLRHDWRGTVLRSGTYHLDEWMGNAKELAAFQRGVLGCVPPAAKRVVHLSSGSGGLLRAYKQTYPDSHCTGVYADRLACSLAESSCDVLVEVADVAALASVDLDALGAADCWILEDLLECIADPWDFLRRLRKVMPATATVVAYVPNVQHWMMLAKLAIGDFRYAQVELLRKSQLRFFSRLTLLETFQECGFRITGGFPRIHPGIDNEAFVQVAAQLAALAGGNAGTAAQDARAIGIVVSAMPGA</sequence>
<dbReference type="STRING" id="946483.Cenrod_2658"/>
<dbReference type="InterPro" id="IPR029063">
    <property type="entry name" value="SAM-dependent_MTases_sf"/>
</dbReference>
<organism evidence="1 2">
    <name type="scientific">Candidatus Symbiobacter mobilis CR</name>
    <dbReference type="NCBI Taxonomy" id="946483"/>
    <lineage>
        <taxon>Bacteria</taxon>
        <taxon>Pseudomonadati</taxon>
        <taxon>Pseudomonadota</taxon>
        <taxon>Betaproteobacteria</taxon>
        <taxon>Burkholderiales</taxon>
        <taxon>Comamonadaceae</taxon>
    </lineage>
</organism>
<gene>
    <name evidence="1" type="ORF">Cenrod_2658</name>
</gene>
<dbReference type="GO" id="GO:0032259">
    <property type="term" value="P:methylation"/>
    <property type="evidence" value="ECO:0007669"/>
    <property type="project" value="UniProtKB-KW"/>
</dbReference>
<dbReference type="eggNOG" id="COG1216">
    <property type="taxonomic scope" value="Bacteria"/>
</dbReference>
<keyword evidence="1" id="KW-0489">Methyltransferase</keyword>
<dbReference type="SUPFAM" id="SSF53335">
    <property type="entry name" value="S-adenosyl-L-methionine-dependent methyltransferases"/>
    <property type="match status" value="1"/>
</dbReference>
<evidence type="ECO:0000313" key="1">
    <source>
        <dbReference type="EMBL" id="AGX88708.1"/>
    </source>
</evidence>
<evidence type="ECO:0000313" key="2">
    <source>
        <dbReference type="Proteomes" id="UP000017184"/>
    </source>
</evidence>
<dbReference type="RefSeq" id="WP_022776643.1">
    <property type="nucleotide sequence ID" value="NC_022576.1"/>
</dbReference>
<dbReference type="AlphaFoldDB" id="U5NEP8"/>
<dbReference type="Proteomes" id="UP000017184">
    <property type="component" value="Chromosome"/>
</dbReference>
<dbReference type="Gene3D" id="3.40.50.150">
    <property type="entry name" value="Vaccinia Virus protein VP39"/>
    <property type="match status" value="1"/>
</dbReference>
<keyword evidence="1" id="KW-0808">Transferase</keyword>
<keyword evidence="2" id="KW-1185">Reference proteome</keyword>